<evidence type="ECO:0000256" key="1">
    <source>
        <dbReference type="ARBA" id="ARBA00004651"/>
    </source>
</evidence>
<dbReference type="AlphaFoldDB" id="A0A6J6ELS8"/>
<comment type="subcellular location">
    <subcellularLocation>
        <location evidence="1">Cell membrane</location>
        <topology evidence="1">Multi-pass membrane protein</topology>
    </subcellularLocation>
</comment>
<evidence type="ECO:0000256" key="3">
    <source>
        <dbReference type="ARBA" id="ARBA00022475"/>
    </source>
</evidence>
<sequence>MVANHRRRCASGQNGDVDLTPLRENHQYRLLFGSGLVTGLGSAATFVAMPYQVADITGSYVAVGVLGLLEIVPLVVFGLWGGVLADRIDRRTMVLVTETAFMFGVVVLLFNAWRGDAAQVWPIYVVAVLISAIDSLQRPSLESIVPRVVPASQLSAAGALNSFRGSSARVVGPAIGGFLIALGGVEAAYLFDLATFVVSATLIFRLDPVPNLRAEHAHPIEELRQAFRYVRTRRDIMGTYVCDTLAMLFAFPFALFPFIADEYDATWSLGVMYTALSVGELIASATSRWSKRVVHHGRFVVFAGMVWGVAIGAAGMVGSIWWVLGCLVFAGAADMVSGLFRMLIWNLTIPDRLRGRMAGIELLSYSIGPQLGQVRATVTARMTSVRGSLVIGGLLCTGAVGSMRGALPELWNYDVRDTLGSVDSPTG</sequence>
<organism evidence="8">
    <name type="scientific">freshwater metagenome</name>
    <dbReference type="NCBI Taxonomy" id="449393"/>
    <lineage>
        <taxon>unclassified sequences</taxon>
        <taxon>metagenomes</taxon>
        <taxon>ecological metagenomes</taxon>
    </lineage>
</organism>
<feature type="transmembrane region" description="Helical" evidence="7">
    <location>
        <begin position="237"/>
        <end position="259"/>
    </location>
</feature>
<accession>A0A6J6ELS8</accession>
<feature type="transmembrane region" description="Helical" evidence="7">
    <location>
        <begin position="59"/>
        <end position="80"/>
    </location>
</feature>
<feature type="transmembrane region" description="Helical" evidence="7">
    <location>
        <begin position="320"/>
        <end position="344"/>
    </location>
</feature>
<dbReference type="CDD" id="cd06173">
    <property type="entry name" value="MFS_MefA_like"/>
    <property type="match status" value="1"/>
</dbReference>
<gene>
    <name evidence="8" type="ORF">UFOPK1722_00698</name>
</gene>
<keyword evidence="4 7" id="KW-0812">Transmembrane</keyword>
<reference evidence="8" key="1">
    <citation type="submission" date="2020-05" db="EMBL/GenBank/DDBJ databases">
        <authorList>
            <person name="Chiriac C."/>
            <person name="Salcher M."/>
            <person name="Ghai R."/>
            <person name="Kavagutti S V."/>
        </authorList>
    </citation>
    <scope>NUCLEOTIDE SEQUENCE</scope>
</reference>
<feature type="transmembrane region" description="Helical" evidence="7">
    <location>
        <begin position="30"/>
        <end position="53"/>
    </location>
</feature>
<dbReference type="SUPFAM" id="SSF103473">
    <property type="entry name" value="MFS general substrate transporter"/>
    <property type="match status" value="1"/>
</dbReference>
<evidence type="ECO:0000256" key="5">
    <source>
        <dbReference type="ARBA" id="ARBA00022989"/>
    </source>
</evidence>
<dbReference type="InterPro" id="IPR010290">
    <property type="entry name" value="TM_effector"/>
</dbReference>
<dbReference type="EMBL" id="CAEZTS010000046">
    <property type="protein sequence ID" value="CAB4576359.1"/>
    <property type="molecule type" value="Genomic_DNA"/>
</dbReference>
<protein>
    <submittedName>
        <fullName evidence="8">Unannotated protein</fullName>
    </submittedName>
</protein>
<keyword evidence="2" id="KW-0813">Transport</keyword>
<evidence type="ECO:0000256" key="4">
    <source>
        <dbReference type="ARBA" id="ARBA00022692"/>
    </source>
</evidence>
<proteinExistence type="predicted"/>
<evidence type="ECO:0000313" key="8">
    <source>
        <dbReference type="EMBL" id="CAB4576359.1"/>
    </source>
</evidence>
<keyword evidence="6 7" id="KW-0472">Membrane</keyword>
<dbReference type="Gene3D" id="1.20.1250.20">
    <property type="entry name" value="MFS general substrate transporter like domains"/>
    <property type="match status" value="1"/>
</dbReference>
<evidence type="ECO:0000256" key="2">
    <source>
        <dbReference type="ARBA" id="ARBA00022448"/>
    </source>
</evidence>
<dbReference type="PANTHER" id="PTHR23513">
    <property type="entry name" value="INTEGRAL MEMBRANE EFFLUX PROTEIN-RELATED"/>
    <property type="match status" value="1"/>
</dbReference>
<feature type="transmembrane region" description="Helical" evidence="7">
    <location>
        <begin position="92"/>
        <end position="113"/>
    </location>
</feature>
<dbReference type="PANTHER" id="PTHR23513:SF9">
    <property type="entry name" value="ENTEROBACTIN EXPORTER ENTS"/>
    <property type="match status" value="1"/>
</dbReference>
<dbReference type="Pfam" id="PF05977">
    <property type="entry name" value="MFS_3"/>
    <property type="match status" value="1"/>
</dbReference>
<keyword evidence="5 7" id="KW-1133">Transmembrane helix</keyword>
<dbReference type="GO" id="GO:0005886">
    <property type="term" value="C:plasma membrane"/>
    <property type="evidence" value="ECO:0007669"/>
    <property type="project" value="UniProtKB-SubCell"/>
</dbReference>
<feature type="transmembrane region" description="Helical" evidence="7">
    <location>
        <begin position="297"/>
        <end position="314"/>
    </location>
</feature>
<dbReference type="InterPro" id="IPR036259">
    <property type="entry name" value="MFS_trans_sf"/>
</dbReference>
<evidence type="ECO:0000256" key="6">
    <source>
        <dbReference type="ARBA" id="ARBA00023136"/>
    </source>
</evidence>
<evidence type="ECO:0000256" key="7">
    <source>
        <dbReference type="SAM" id="Phobius"/>
    </source>
</evidence>
<feature type="transmembrane region" description="Helical" evidence="7">
    <location>
        <begin position="265"/>
        <end position="285"/>
    </location>
</feature>
<name>A0A6J6ELS8_9ZZZZ</name>
<keyword evidence="3" id="KW-1003">Cell membrane</keyword>